<feature type="region of interest" description="Disordered" evidence="1">
    <location>
        <begin position="18"/>
        <end position="77"/>
    </location>
</feature>
<keyword evidence="4" id="KW-1185">Reference proteome</keyword>
<dbReference type="EMBL" id="CP098401">
    <property type="protein sequence ID" value="URW74897.1"/>
    <property type="molecule type" value="Genomic_DNA"/>
</dbReference>
<evidence type="ECO:0000313" key="3">
    <source>
        <dbReference type="EMBL" id="URW74897.1"/>
    </source>
</evidence>
<dbReference type="RefSeq" id="WP_250750073.1">
    <property type="nucleotide sequence ID" value="NZ_CP098401.1"/>
</dbReference>
<reference evidence="3" key="1">
    <citation type="submission" date="2022-05" db="EMBL/GenBank/DDBJ databases">
        <title>Sphingomonas sp. strain RMG20 Genome sequencing and assembly.</title>
        <authorList>
            <person name="Kim I."/>
        </authorList>
    </citation>
    <scope>NUCLEOTIDE SEQUENCE</scope>
    <source>
        <strain evidence="3">RMG20</strain>
    </source>
</reference>
<proteinExistence type="predicted"/>
<dbReference type="InterPro" id="IPR016181">
    <property type="entry name" value="Acyl_CoA_acyltransferase"/>
</dbReference>
<sequence>MTVPAANAAAITAVVADSARAATDTAGGPADDLRATEGVADAGEPGATPGVAQQLSGDPRPVTGTAGIPASGFADTAPSASGARIDALAMGGAEAPAARGPDPVVDPDAAFDVAFRRRAPRLDCRAETPDDRAFLIAQWIACSPLADRLPDAILVQQAEWQLDAHAHAHPRAMRRIATLDDRPIGRIMIDWDGPESYGVDMAVLPEFRATGVGLNLLRAWLAVCDRRGQGAWTEALADNPVGRIHAHLGFVADPPDRYGSPVIALRRPVRATSAA</sequence>
<gene>
    <name evidence="3" type="ORF">M9980_10005</name>
</gene>
<feature type="domain" description="N-acetyltransferase" evidence="2">
    <location>
        <begin position="122"/>
        <end position="270"/>
    </location>
</feature>
<dbReference type="Pfam" id="PF00583">
    <property type="entry name" value="Acetyltransf_1"/>
    <property type="match status" value="1"/>
</dbReference>
<feature type="compositionally biased region" description="Low complexity" evidence="1">
    <location>
        <begin position="18"/>
        <end position="30"/>
    </location>
</feature>
<dbReference type="Gene3D" id="3.40.630.30">
    <property type="match status" value="1"/>
</dbReference>
<name>A0ABY4TR83_9SPHN</name>
<dbReference type="InterPro" id="IPR000182">
    <property type="entry name" value="GNAT_dom"/>
</dbReference>
<organism evidence="3 4">
    <name type="scientific">Sphingomonas donggukensis</name>
    <dbReference type="NCBI Taxonomy" id="2949093"/>
    <lineage>
        <taxon>Bacteria</taxon>
        <taxon>Pseudomonadati</taxon>
        <taxon>Pseudomonadota</taxon>
        <taxon>Alphaproteobacteria</taxon>
        <taxon>Sphingomonadales</taxon>
        <taxon>Sphingomonadaceae</taxon>
        <taxon>Sphingomonas</taxon>
    </lineage>
</organism>
<dbReference type="Proteomes" id="UP001055580">
    <property type="component" value="Chromosome"/>
</dbReference>
<evidence type="ECO:0000313" key="4">
    <source>
        <dbReference type="Proteomes" id="UP001055580"/>
    </source>
</evidence>
<dbReference type="PROSITE" id="PS51186">
    <property type="entry name" value="GNAT"/>
    <property type="match status" value="1"/>
</dbReference>
<protein>
    <submittedName>
        <fullName evidence="3">GNAT family N-acetyltransferase</fullName>
    </submittedName>
</protein>
<dbReference type="CDD" id="cd04301">
    <property type="entry name" value="NAT_SF"/>
    <property type="match status" value="1"/>
</dbReference>
<evidence type="ECO:0000256" key="1">
    <source>
        <dbReference type="SAM" id="MobiDB-lite"/>
    </source>
</evidence>
<dbReference type="SUPFAM" id="SSF55729">
    <property type="entry name" value="Acyl-CoA N-acyltransferases (Nat)"/>
    <property type="match status" value="1"/>
</dbReference>
<evidence type="ECO:0000259" key="2">
    <source>
        <dbReference type="PROSITE" id="PS51186"/>
    </source>
</evidence>
<accession>A0ABY4TR83</accession>